<dbReference type="PANTHER" id="PTHR45797">
    <property type="entry name" value="RAD54-LIKE"/>
    <property type="match status" value="1"/>
</dbReference>
<keyword evidence="5" id="KW-0347">Helicase</keyword>
<dbReference type="InterPro" id="IPR001650">
    <property type="entry name" value="Helicase_C-like"/>
</dbReference>
<dbReference type="Gene3D" id="3.40.50.300">
    <property type="entry name" value="P-loop containing nucleotide triphosphate hydrolases"/>
    <property type="match status" value="1"/>
</dbReference>
<dbReference type="SUPFAM" id="SSF52540">
    <property type="entry name" value="P-loop containing nucleoside triphosphate hydrolases"/>
    <property type="match status" value="1"/>
</dbReference>
<keyword evidence="4 10" id="KW-0378">Hydrolase</keyword>
<evidence type="ECO:0000313" key="10">
    <source>
        <dbReference type="EMBL" id="KXJ94784.1"/>
    </source>
</evidence>
<evidence type="ECO:0000256" key="4">
    <source>
        <dbReference type="ARBA" id="ARBA00022801"/>
    </source>
</evidence>
<evidence type="ECO:0000256" key="6">
    <source>
        <dbReference type="ARBA" id="ARBA00022840"/>
    </source>
</evidence>
<sequence length="234" mass="26804">MEELSLLQNIDRHREDLDPLSWKIKMLLAIVKESHECGDSVLVFSQSIPTLDYLEKTLRQARIETVRLDGNTKMAIRQDMVKDFNKGARKVFMISTTAGGLGLNITGANRVIIFDFKFNPQHEQQAIGRAYRIGQTKEVFVYRLICGGTFEEKMLDRVVFKMQLAQRVVDKRNPIPKAQEMAKFLDMPDESPESDVEQYRGRDTVLDALLDSPDVRTGLRSIMTMDAFEEEELG</sequence>
<evidence type="ECO:0000259" key="9">
    <source>
        <dbReference type="PROSITE" id="PS51194"/>
    </source>
</evidence>
<evidence type="ECO:0000256" key="2">
    <source>
        <dbReference type="ARBA" id="ARBA00007025"/>
    </source>
</evidence>
<dbReference type="GO" id="GO:0005634">
    <property type="term" value="C:nucleus"/>
    <property type="evidence" value="ECO:0007669"/>
    <property type="project" value="UniProtKB-SubCell"/>
</dbReference>
<reference evidence="11" key="1">
    <citation type="submission" date="2016-02" db="EMBL/GenBank/DDBJ databases">
        <title>Draft genome sequence of Microdochium bolleyi, a fungal endophyte of beachgrass.</title>
        <authorList>
            <consortium name="DOE Joint Genome Institute"/>
            <person name="David A.S."/>
            <person name="May G."/>
            <person name="Haridas S."/>
            <person name="Lim J."/>
            <person name="Wang M."/>
            <person name="Labutti K."/>
            <person name="Lipzen A."/>
            <person name="Barry K."/>
            <person name="Grigoriev I.V."/>
        </authorList>
    </citation>
    <scope>NUCLEOTIDE SEQUENCE [LARGE SCALE GENOMIC DNA]</scope>
    <source>
        <strain evidence="11">J235TASD1</strain>
    </source>
</reference>
<dbReference type="GO" id="GO:0004386">
    <property type="term" value="F:helicase activity"/>
    <property type="evidence" value="ECO:0007669"/>
    <property type="project" value="UniProtKB-KW"/>
</dbReference>
<comment type="subcellular location">
    <subcellularLocation>
        <location evidence="1">Nucleus</location>
    </subcellularLocation>
</comment>
<dbReference type="GO" id="GO:0003677">
    <property type="term" value="F:DNA binding"/>
    <property type="evidence" value="ECO:0007669"/>
    <property type="project" value="UniProtKB-KW"/>
</dbReference>
<proteinExistence type="inferred from homology"/>
<dbReference type="Pfam" id="PF00271">
    <property type="entry name" value="Helicase_C"/>
    <property type="match status" value="1"/>
</dbReference>
<keyword evidence="3" id="KW-0547">Nucleotide-binding</keyword>
<evidence type="ECO:0000256" key="8">
    <source>
        <dbReference type="ARBA" id="ARBA00023242"/>
    </source>
</evidence>
<evidence type="ECO:0000256" key="7">
    <source>
        <dbReference type="ARBA" id="ARBA00023125"/>
    </source>
</evidence>
<evidence type="ECO:0000256" key="5">
    <source>
        <dbReference type="ARBA" id="ARBA00022806"/>
    </source>
</evidence>
<dbReference type="Proteomes" id="UP000070501">
    <property type="component" value="Unassembled WGS sequence"/>
</dbReference>
<evidence type="ECO:0000256" key="1">
    <source>
        <dbReference type="ARBA" id="ARBA00004123"/>
    </source>
</evidence>
<keyword evidence="8" id="KW-0539">Nucleus</keyword>
<keyword evidence="6" id="KW-0067">ATP-binding</keyword>
<evidence type="ECO:0000313" key="11">
    <source>
        <dbReference type="Proteomes" id="UP000070501"/>
    </source>
</evidence>
<accession>A0A136JC93</accession>
<name>A0A136JC93_9PEZI</name>
<dbReference type="STRING" id="196109.A0A136JC93"/>
<evidence type="ECO:0000256" key="3">
    <source>
        <dbReference type="ARBA" id="ARBA00022741"/>
    </source>
</evidence>
<dbReference type="SMART" id="SM00490">
    <property type="entry name" value="HELICc"/>
    <property type="match status" value="1"/>
</dbReference>
<feature type="domain" description="Helicase C-terminal" evidence="9">
    <location>
        <begin position="23"/>
        <end position="183"/>
    </location>
</feature>
<dbReference type="EMBL" id="KQ964247">
    <property type="protein sequence ID" value="KXJ94784.1"/>
    <property type="molecule type" value="Genomic_DNA"/>
</dbReference>
<dbReference type="InterPro" id="IPR049730">
    <property type="entry name" value="SNF2/RAD54-like_C"/>
</dbReference>
<dbReference type="CDD" id="cd18793">
    <property type="entry name" value="SF2_C_SNF"/>
    <property type="match status" value="1"/>
</dbReference>
<organism evidence="10 11">
    <name type="scientific">Microdochium bolleyi</name>
    <dbReference type="NCBI Taxonomy" id="196109"/>
    <lineage>
        <taxon>Eukaryota</taxon>
        <taxon>Fungi</taxon>
        <taxon>Dikarya</taxon>
        <taxon>Ascomycota</taxon>
        <taxon>Pezizomycotina</taxon>
        <taxon>Sordariomycetes</taxon>
        <taxon>Xylariomycetidae</taxon>
        <taxon>Xylariales</taxon>
        <taxon>Microdochiaceae</taxon>
        <taxon>Microdochium</taxon>
    </lineage>
</organism>
<dbReference type="PROSITE" id="PS51194">
    <property type="entry name" value="HELICASE_CTER"/>
    <property type="match status" value="1"/>
</dbReference>
<gene>
    <name evidence="10" type="ORF">Micbo1qcDRAFT_160070</name>
</gene>
<comment type="similarity">
    <text evidence="2">Belongs to the SNF2/RAD54 helicase family.</text>
</comment>
<keyword evidence="7" id="KW-0238">DNA-binding</keyword>
<dbReference type="OrthoDB" id="2020972at2759"/>
<dbReference type="GO" id="GO:0016887">
    <property type="term" value="F:ATP hydrolysis activity"/>
    <property type="evidence" value="ECO:0007669"/>
    <property type="project" value="InterPro"/>
</dbReference>
<dbReference type="InParanoid" id="A0A136JC93"/>
<dbReference type="InterPro" id="IPR044574">
    <property type="entry name" value="ARIP4-like"/>
</dbReference>
<feature type="non-terminal residue" evidence="10">
    <location>
        <position position="234"/>
    </location>
</feature>
<protein>
    <submittedName>
        <fullName evidence="10">p-loop containing nucleoside triphosphate hydrolase protein</fullName>
    </submittedName>
</protein>
<dbReference type="PANTHER" id="PTHR45797:SF1">
    <property type="entry name" value="HELICASE ARIP4"/>
    <property type="match status" value="1"/>
</dbReference>
<dbReference type="InterPro" id="IPR027417">
    <property type="entry name" value="P-loop_NTPase"/>
</dbReference>
<keyword evidence="11" id="KW-1185">Reference proteome</keyword>
<dbReference type="AlphaFoldDB" id="A0A136JC93"/>
<dbReference type="GO" id="GO:0005524">
    <property type="term" value="F:ATP binding"/>
    <property type="evidence" value="ECO:0007669"/>
    <property type="project" value="UniProtKB-KW"/>
</dbReference>